<keyword evidence="2" id="KW-1185">Reference proteome</keyword>
<accession>A0ABR7P779</accession>
<dbReference type="EMBL" id="JACRTP010000001">
    <property type="protein sequence ID" value="MBC8627247.1"/>
    <property type="molecule type" value="Genomic_DNA"/>
</dbReference>
<evidence type="ECO:0000313" key="1">
    <source>
        <dbReference type="EMBL" id="MBC8627247.1"/>
    </source>
</evidence>
<evidence type="ECO:0000313" key="2">
    <source>
        <dbReference type="Proteomes" id="UP000661649"/>
    </source>
</evidence>
<gene>
    <name evidence="1" type="ORF">H8712_01150</name>
</gene>
<sequence length="54" mass="6435">MNEKSSLDFEQKHEKDLHGLRGFRLLDNDFIKERCTGGSEQKNELPENRERIFV</sequence>
<comment type="caution">
    <text evidence="1">The sequence shown here is derived from an EMBL/GenBank/DDBJ whole genome shotgun (WGS) entry which is preliminary data.</text>
</comment>
<protein>
    <submittedName>
        <fullName evidence="1">Uncharacterized protein</fullName>
    </submittedName>
</protein>
<dbReference type="RefSeq" id="WP_187558071.1">
    <property type="nucleotide sequence ID" value="NZ_JACRTP010000001.1"/>
</dbReference>
<proteinExistence type="predicted"/>
<reference evidence="1 2" key="1">
    <citation type="submission" date="2020-08" db="EMBL/GenBank/DDBJ databases">
        <title>Genome public.</title>
        <authorList>
            <person name="Liu C."/>
            <person name="Sun Q."/>
        </authorList>
    </citation>
    <scope>NUCLEOTIDE SEQUENCE [LARGE SCALE GENOMIC DNA]</scope>
    <source>
        <strain evidence="1 2">3_YM_SP_D4_24.mj</strain>
    </source>
</reference>
<organism evidence="1 2">
    <name type="scientific">Blautia stercoris</name>
    <dbReference type="NCBI Taxonomy" id="871664"/>
    <lineage>
        <taxon>Bacteria</taxon>
        <taxon>Bacillati</taxon>
        <taxon>Bacillota</taxon>
        <taxon>Clostridia</taxon>
        <taxon>Lachnospirales</taxon>
        <taxon>Lachnospiraceae</taxon>
        <taxon>Blautia</taxon>
    </lineage>
</organism>
<name>A0ABR7P779_9FIRM</name>
<dbReference type="Proteomes" id="UP000661649">
    <property type="component" value="Unassembled WGS sequence"/>
</dbReference>